<organism evidence="1 2">
    <name type="scientific">Celeribacter marinus</name>
    <dbReference type="NCBI Taxonomy" id="1397108"/>
    <lineage>
        <taxon>Bacteria</taxon>
        <taxon>Pseudomonadati</taxon>
        <taxon>Pseudomonadota</taxon>
        <taxon>Alphaproteobacteria</taxon>
        <taxon>Rhodobacterales</taxon>
        <taxon>Roseobacteraceae</taxon>
        <taxon>Celeribacter</taxon>
    </lineage>
</organism>
<name>A0A0N9ZZF9_9RHOB</name>
<dbReference type="AlphaFoldDB" id="A0A0N9ZZF9"/>
<protein>
    <submittedName>
        <fullName evidence="1">Membrane protein</fullName>
    </submittedName>
</protein>
<dbReference type="STRING" id="1397108.IMCC12053_1788"/>
<gene>
    <name evidence="1" type="ORF">IMCC12053_1788</name>
</gene>
<sequence>MNGFQILKTAIDDVFKNLTDALAISGLLWIAVVAAQVVFVEKFGGMSGLEIDDPASVPVGLIKWTLLLNLATLAISLWVAVAWHRFIILGERAISVVPPMNGARVLAYLRTSLLIGVIVVVIVLAASIVLSPLAMSGGPSLVVFGYVALIVPMTYVVYRISPALPAAAIGNGMGIVDAWRETAPIKASVFQAGLFATLAGFALQQVGVLFAFNALLATLYNLASGWVMLMVGVSVFSTIYKLANHESAR</sequence>
<evidence type="ECO:0000313" key="2">
    <source>
        <dbReference type="Proteomes" id="UP000064920"/>
    </source>
</evidence>
<accession>A0A0N9ZZF9</accession>
<dbReference type="Proteomes" id="UP000064920">
    <property type="component" value="Chromosome"/>
</dbReference>
<keyword evidence="2" id="KW-1185">Reference proteome</keyword>
<proteinExistence type="predicted"/>
<dbReference type="EMBL" id="CP012023">
    <property type="protein sequence ID" value="ALI55735.1"/>
    <property type="molecule type" value="Genomic_DNA"/>
</dbReference>
<dbReference type="PATRIC" id="fig|1397108.4.peg.1825"/>
<reference evidence="1 2" key="1">
    <citation type="submission" date="2015-05" db="EMBL/GenBank/DDBJ databases">
        <authorList>
            <person name="Wang D.B."/>
            <person name="Wang M."/>
        </authorList>
    </citation>
    <scope>NUCLEOTIDE SEQUENCE [LARGE SCALE GENOMIC DNA]</scope>
    <source>
        <strain evidence="1 2">IMCC 12053</strain>
    </source>
</reference>
<dbReference type="KEGG" id="cmar:IMCC12053_1788"/>
<evidence type="ECO:0000313" key="1">
    <source>
        <dbReference type="EMBL" id="ALI55735.1"/>
    </source>
</evidence>